<organism evidence="1 2">
    <name type="scientific">Pistacia integerrima</name>
    <dbReference type="NCBI Taxonomy" id="434235"/>
    <lineage>
        <taxon>Eukaryota</taxon>
        <taxon>Viridiplantae</taxon>
        <taxon>Streptophyta</taxon>
        <taxon>Embryophyta</taxon>
        <taxon>Tracheophyta</taxon>
        <taxon>Spermatophyta</taxon>
        <taxon>Magnoliopsida</taxon>
        <taxon>eudicotyledons</taxon>
        <taxon>Gunneridae</taxon>
        <taxon>Pentapetalae</taxon>
        <taxon>rosids</taxon>
        <taxon>malvids</taxon>
        <taxon>Sapindales</taxon>
        <taxon>Anacardiaceae</taxon>
        <taxon>Pistacia</taxon>
    </lineage>
</organism>
<protein>
    <submittedName>
        <fullName evidence="1">Uncharacterized protein</fullName>
    </submittedName>
</protein>
<sequence length="460" mass="51840">MAEPETILNGVASTETENQTAESFYDLDQDNKIAELTRKTEALEEENREMKERIKKLTIEIEGSEEDKRVFESIAARAVELETDVSRLQHDLITAMSEGDEASAEVAELKKSLGEKGVKLEGLEKEIDGLKSEKADSEKKVRELERKVGTLEVRELEEKSKRVRVEEEMREKIDDKEREISGFKKKVNDLESELDKWKVEKKSVEESLKESESKSKEMEAKISELEKEIDEAKTVISGLKDKTLDGFNGNVRDFKPSVDGGWKKSNLQWSVVAATASVVAVAVIGVCYARRRHEFCGNCLIQGNFCIDHINQFGEVYLATKHKLNTFASPDQSGRFSALEVAGVAIYDGSYYQTTNANTSVKGQFVNCAGQLGTAKPYVFNMWGVMDVQEAIVLVKFLHLSSLNGPWVVLELISGLWKASDVFVQFYWFLNFCSINFRPCASDSYVPFVQKQNLKNTIIS</sequence>
<evidence type="ECO:0000313" key="2">
    <source>
        <dbReference type="Proteomes" id="UP001163603"/>
    </source>
</evidence>
<evidence type="ECO:0000313" key="1">
    <source>
        <dbReference type="EMBL" id="KAJ0052100.1"/>
    </source>
</evidence>
<proteinExistence type="predicted"/>
<dbReference type="Proteomes" id="UP001163603">
    <property type="component" value="Chromosome 1"/>
</dbReference>
<dbReference type="EMBL" id="CM047736">
    <property type="protein sequence ID" value="KAJ0052100.1"/>
    <property type="molecule type" value="Genomic_DNA"/>
</dbReference>
<reference evidence="2" key="1">
    <citation type="journal article" date="2023" name="G3 (Bethesda)">
        <title>Genome assembly and association tests identify interacting loci associated with vigor, precocity, and sex in interspecific pistachio rootstocks.</title>
        <authorList>
            <person name="Palmer W."/>
            <person name="Jacygrad E."/>
            <person name="Sagayaradj S."/>
            <person name="Cavanaugh K."/>
            <person name="Han R."/>
            <person name="Bertier L."/>
            <person name="Beede B."/>
            <person name="Kafkas S."/>
            <person name="Golino D."/>
            <person name="Preece J."/>
            <person name="Michelmore R."/>
        </authorList>
    </citation>
    <scope>NUCLEOTIDE SEQUENCE [LARGE SCALE GENOMIC DNA]</scope>
</reference>
<comment type="caution">
    <text evidence="1">The sequence shown here is derived from an EMBL/GenBank/DDBJ whole genome shotgun (WGS) entry which is preliminary data.</text>
</comment>
<keyword evidence="2" id="KW-1185">Reference proteome</keyword>
<gene>
    <name evidence="1" type="ORF">Pint_01431</name>
</gene>
<accession>A0ACC0ZJ94</accession>
<name>A0ACC0ZJ94_9ROSI</name>